<gene>
    <name evidence="1" type="ORF">B6N23_08465</name>
</gene>
<organism evidence="1 2">
    <name type="scientific">Halomonas alkalicola</name>
    <dbReference type="NCBI Taxonomy" id="1930622"/>
    <lineage>
        <taxon>Bacteria</taxon>
        <taxon>Pseudomonadati</taxon>
        <taxon>Pseudomonadota</taxon>
        <taxon>Gammaproteobacteria</taxon>
        <taxon>Oceanospirillales</taxon>
        <taxon>Halomonadaceae</taxon>
        <taxon>Halomonas</taxon>
    </lineage>
</organism>
<dbReference type="Proteomes" id="UP001235344">
    <property type="component" value="Chromosome"/>
</dbReference>
<evidence type="ECO:0000313" key="2">
    <source>
        <dbReference type="Proteomes" id="UP001235344"/>
    </source>
</evidence>
<evidence type="ECO:0000313" key="1">
    <source>
        <dbReference type="EMBL" id="WLI74881.1"/>
    </source>
</evidence>
<protein>
    <submittedName>
        <fullName evidence="1">Uncharacterized protein</fullName>
    </submittedName>
</protein>
<name>A0ABY9H8Q8_9GAMM</name>
<sequence>MTRQVSDELIWKGARYYLEDPPGLPKRHDGLVEQDPDQFSSNDFDLLLTRTTACRRGYVVTWVVADDRLYLDAIIGSRSLVAGPLLADWVSGKLLAPTKPLGLHINISFTPQNIEYLRITVEKGVVVHCSVGKGVGDPYHAPAG</sequence>
<accession>A0ABY9H8Q8</accession>
<proteinExistence type="predicted"/>
<dbReference type="EMBL" id="CP131913">
    <property type="protein sequence ID" value="WLI74881.1"/>
    <property type="molecule type" value="Genomic_DNA"/>
</dbReference>
<dbReference type="RefSeq" id="WP_305503665.1">
    <property type="nucleotide sequence ID" value="NZ_CP131913.1"/>
</dbReference>
<reference evidence="1 2" key="1">
    <citation type="submission" date="2023-08" db="EMBL/GenBank/DDBJ databases">
        <title>Transcriptome Analysis of Halomonas alkalicola CICC 11012s to Identify the Genes Involved in Alkaline Tolerances.</title>
        <authorList>
            <person name="Zhai L."/>
        </authorList>
    </citation>
    <scope>NUCLEOTIDE SEQUENCE [LARGE SCALE GENOMIC DNA]</scope>
    <source>
        <strain evidence="1 2">CICC 11012s</strain>
    </source>
</reference>
<keyword evidence="2" id="KW-1185">Reference proteome</keyword>